<evidence type="ECO:0000313" key="5">
    <source>
        <dbReference type="Proteomes" id="UP001165060"/>
    </source>
</evidence>
<dbReference type="InterPro" id="IPR006164">
    <property type="entry name" value="DNA_bd_Ku70/Ku80"/>
</dbReference>
<dbReference type="InterPro" id="IPR016194">
    <property type="entry name" value="SPOC-like_C_dom_sf"/>
</dbReference>
<sequence length="320" mass="35576">YIPLGNDRVPFDKGDVDKIKRLSSKSQPAGLRVLGFKSMATLKIHERVDRSYFVYPDPTKADTNGRAALVALHTSCMRKDVYALCELVVRADTVPRLCALIPQLEEKNQASEQVKSDGFCISILPYEDDIRTEIDTAESSPANGEQVDAAEALLRKLTLRSVEWGYSFSNPALKRFWSYLETIAINYPAVDMDSIEDETAMDATALLERAGEEIRALADSLPVDPPPAPKERKRKAASAKSSKPRAKVKKEWAEGGSDFEEEEEEIDWEAAYDSGTLGSHTLAKLKVFCEEYGLKKAGIKADVVARIEDAIRARRMEDGE</sequence>
<feature type="region of interest" description="Disordered" evidence="2">
    <location>
        <begin position="218"/>
        <end position="264"/>
    </location>
</feature>
<feature type="domain" description="SAP" evidence="3">
    <location>
        <begin position="277"/>
        <end position="311"/>
    </location>
</feature>
<dbReference type="Pfam" id="PF02037">
    <property type="entry name" value="SAP"/>
    <property type="match status" value="1"/>
</dbReference>
<keyword evidence="5" id="KW-1185">Reference proteome</keyword>
<evidence type="ECO:0000259" key="3">
    <source>
        <dbReference type="PROSITE" id="PS50800"/>
    </source>
</evidence>
<dbReference type="PROSITE" id="PS50800">
    <property type="entry name" value="SAP"/>
    <property type="match status" value="1"/>
</dbReference>
<proteinExistence type="predicted"/>
<evidence type="ECO:0000256" key="2">
    <source>
        <dbReference type="SAM" id="MobiDB-lite"/>
    </source>
</evidence>
<dbReference type="Gene3D" id="2.40.290.10">
    <property type="match status" value="1"/>
</dbReference>
<dbReference type="InterPro" id="IPR003034">
    <property type="entry name" value="SAP_dom"/>
</dbReference>
<dbReference type="PANTHER" id="PTHR12604">
    <property type="entry name" value="KU AUTOANTIGEN DNA HELICASE"/>
    <property type="match status" value="1"/>
</dbReference>
<dbReference type="InterPro" id="IPR036361">
    <property type="entry name" value="SAP_dom_sf"/>
</dbReference>
<dbReference type="PANTHER" id="PTHR12604:SF2">
    <property type="entry name" value="X-RAY REPAIR CROSS-COMPLEMENTING PROTEIN 6"/>
    <property type="match status" value="1"/>
</dbReference>
<feature type="non-terminal residue" evidence="4">
    <location>
        <position position="1"/>
    </location>
</feature>
<dbReference type="Proteomes" id="UP001165060">
    <property type="component" value="Unassembled WGS sequence"/>
</dbReference>
<comment type="caution">
    <text evidence="4">The sequence shown here is derived from an EMBL/GenBank/DDBJ whole genome shotgun (WGS) entry which is preliminary data.</text>
</comment>
<dbReference type="Gene3D" id="1.10.720.30">
    <property type="entry name" value="SAP domain"/>
    <property type="match status" value="1"/>
</dbReference>
<name>A0ABQ6MBM1_9STRA</name>
<dbReference type="SUPFAM" id="SSF68906">
    <property type="entry name" value="SAP domain"/>
    <property type="match status" value="1"/>
</dbReference>
<organism evidence="4 5">
    <name type="scientific">Tetraparma gracilis</name>
    <dbReference type="NCBI Taxonomy" id="2962635"/>
    <lineage>
        <taxon>Eukaryota</taxon>
        <taxon>Sar</taxon>
        <taxon>Stramenopiles</taxon>
        <taxon>Ochrophyta</taxon>
        <taxon>Bolidophyceae</taxon>
        <taxon>Parmales</taxon>
        <taxon>Triparmaceae</taxon>
        <taxon>Tetraparma</taxon>
    </lineage>
</organism>
<dbReference type="SMART" id="SM00559">
    <property type="entry name" value="Ku78"/>
    <property type="match status" value="1"/>
</dbReference>
<evidence type="ECO:0000313" key="4">
    <source>
        <dbReference type="EMBL" id="GMI23314.1"/>
    </source>
</evidence>
<dbReference type="EMBL" id="BRYB01001328">
    <property type="protein sequence ID" value="GMI23314.1"/>
    <property type="molecule type" value="Genomic_DNA"/>
</dbReference>
<keyword evidence="1" id="KW-0238">DNA-binding</keyword>
<dbReference type="Pfam" id="PF02735">
    <property type="entry name" value="Ku"/>
    <property type="match status" value="1"/>
</dbReference>
<evidence type="ECO:0000256" key="1">
    <source>
        <dbReference type="ARBA" id="ARBA00023125"/>
    </source>
</evidence>
<dbReference type="SUPFAM" id="SSF100939">
    <property type="entry name" value="SPOC domain-like"/>
    <property type="match status" value="1"/>
</dbReference>
<accession>A0ABQ6MBM1</accession>
<dbReference type="Gene3D" id="1.10.1600.10">
    <property type="match status" value="1"/>
</dbReference>
<reference evidence="4 5" key="1">
    <citation type="journal article" date="2023" name="Commun. Biol.">
        <title>Genome analysis of Parmales, the sister group of diatoms, reveals the evolutionary specialization of diatoms from phago-mixotrophs to photoautotrophs.</title>
        <authorList>
            <person name="Ban H."/>
            <person name="Sato S."/>
            <person name="Yoshikawa S."/>
            <person name="Yamada K."/>
            <person name="Nakamura Y."/>
            <person name="Ichinomiya M."/>
            <person name="Sato N."/>
            <person name="Blanc-Mathieu R."/>
            <person name="Endo H."/>
            <person name="Kuwata A."/>
            <person name="Ogata H."/>
        </authorList>
    </citation>
    <scope>NUCLEOTIDE SEQUENCE [LARGE SCALE GENOMIC DNA]</scope>
</reference>
<dbReference type="InterPro" id="IPR005160">
    <property type="entry name" value="Ku_C"/>
</dbReference>
<protein>
    <recommendedName>
        <fullName evidence="3">SAP domain-containing protein</fullName>
    </recommendedName>
</protein>
<dbReference type="Pfam" id="PF03730">
    <property type="entry name" value="Ku_C"/>
    <property type="match status" value="1"/>
</dbReference>
<feature type="compositionally biased region" description="Basic residues" evidence="2">
    <location>
        <begin position="231"/>
        <end position="248"/>
    </location>
</feature>
<gene>
    <name evidence="4" type="ORF">TeGR_g3671</name>
</gene>